<dbReference type="HOGENOM" id="CLU_022017_7_2_10"/>
<feature type="transmembrane region" description="Helical" evidence="6">
    <location>
        <begin position="474"/>
        <end position="494"/>
    </location>
</feature>
<feature type="transmembrane region" description="Helical" evidence="6">
    <location>
        <begin position="328"/>
        <end position="355"/>
    </location>
</feature>
<feature type="transmembrane region" description="Helical" evidence="6">
    <location>
        <begin position="414"/>
        <end position="436"/>
    </location>
</feature>
<feature type="transmembrane region" description="Helical" evidence="6">
    <location>
        <begin position="119"/>
        <end position="141"/>
    </location>
</feature>
<feature type="transmembrane region" description="Helical" evidence="6">
    <location>
        <begin position="389"/>
        <end position="408"/>
    </location>
</feature>
<feature type="transmembrane region" description="Helical" evidence="6">
    <location>
        <begin position="92"/>
        <end position="113"/>
    </location>
</feature>
<evidence type="ECO:0000256" key="2">
    <source>
        <dbReference type="ARBA" id="ARBA00022475"/>
    </source>
</evidence>
<evidence type="ECO:0000256" key="3">
    <source>
        <dbReference type="ARBA" id="ARBA00022692"/>
    </source>
</evidence>
<proteinExistence type="predicted"/>
<dbReference type="eggNOG" id="COG2244">
    <property type="taxonomic scope" value="Bacteria"/>
</dbReference>
<feature type="transmembrane region" description="Helical" evidence="6">
    <location>
        <begin position="233"/>
        <end position="250"/>
    </location>
</feature>
<evidence type="ECO:0000256" key="6">
    <source>
        <dbReference type="SAM" id="Phobius"/>
    </source>
</evidence>
<gene>
    <name evidence="7" type="ordered locus">Poras_1654</name>
</gene>
<dbReference type="RefSeq" id="WP_013760901.1">
    <property type="nucleotide sequence ID" value="NC_015501.1"/>
</dbReference>
<organism evidence="7 8">
    <name type="scientific">Porphyromonas asaccharolytica (strain ATCC 25260 / DSM 20707 / BCRC 10618 / CCUG 7834 / JCM 6326 / LMG 13178 / VPI 4198 / B440)</name>
    <name type="common">Bacteroides asaccharolyticus</name>
    <dbReference type="NCBI Taxonomy" id="879243"/>
    <lineage>
        <taxon>Bacteria</taxon>
        <taxon>Pseudomonadati</taxon>
        <taxon>Bacteroidota</taxon>
        <taxon>Bacteroidia</taxon>
        <taxon>Bacteroidales</taxon>
        <taxon>Porphyromonadaceae</taxon>
        <taxon>Porphyromonas</taxon>
    </lineage>
</organism>
<dbReference type="GO" id="GO:0005886">
    <property type="term" value="C:plasma membrane"/>
    <property type="evidence" value="ECO:0007669"/>
    <property type="project" value="UniProtKB-SubCell"/>
</dbReference>
<keyword evidence="3 6" id="KW-0812">Transmembrane</keyword>
<dbReference type="AlphaFoldDB" id="F4KP56"/>
<dbReference type="OrthoDB" id="9814608at2"/>
<feature type="transmembrane region" description="Helical" evidence="6">
    <location>
        <begin position="194"/>
        <end position="212"/>
    </location>
</feature>
<keyword evidence="4 6" id="KW-1133">Transmembrane helix</keyword>
<evidence type="ECO:0000313" key="8">
    <source>
        <dbReference type="Proteomes" id="UP000006545"/>
    </source>
</evidence>
<feature type="transmembrane region" description="Helical" evidence="6">
    <location>
        <begin position="50"/>
        <end position="71"/>
    </location>
</feature>
<reference evidence="8" key="1">
    <citation type="submission" date="2011-04" db="EMBL/GenBank/DDBJ databases">
        <title>The complete genome of Porphyromonas asaccharolytica DSM 20707.</title>
        <authorList>
            <person name="Lucas S."/>
            <person name="Han J."/>
            <person name="Lapidus A."/>
            <person name="Bruce D."/>
            <person name="Goodwin L."/>
            <person name="Pitluck S."/>
            <person name="Peters L."/>
            <person name="Kyrpides N."/>
            <person name="Mavromatis K."/>
            <person name="Ivanova N."/>
            <person name="Ovchinnikova G."/>
            <person name="Pagani I."/>
            <person name="Lu M."/>
            <person name="Detter J.C."/>
            <person name="Tapia R."/>
            <person name="Han C."/>
            <person name="Land M."/>
            <person name="Hauser L."/>
            <person name="Markowitz V."/>
            <person name="Cheng J.-F."/>
            <person name="Hugenholtz P."/>
            <person name="Woyke T."/>
            <person name="Wu D."/>
            <person name="Gronow S."/>
            <person name="Wellnitz S."/>
            <person name="Brambilla E."/>
            <person name="Klenk H.-P."/>
            <person name="Eisen J.A."/>
        </authorList>
    </citation>
    <scope>NUCLEOTIDE SEQUENCE [LARGE SCALE GENOMIC DNA]</scope>
    <source>
        <strain evidence="8">ATCC 25260 / DSM 20707 / VPI 4198</strain>
    </source>
</reference>
<dbReference type="PANTHER" id="PTHR30250:SF11">
    <property type="entry name" value="O-ANTIGEN TRANSPORTER-RELATED"/>
    <property type="match status" value="1"/>
</dbReference>
<dbReference type="InterPro" id="IPR050833">
    <property type="entry name" value="Poly_Biosynth_Transport"/>
</dbReference>
<dbReference type="KEGG" id="pah:Poras_1654"/>
<keyword evidence="2" id="KW-1003">Cell membrane</keyword>
<feature type="transmembrane region" description="Helical" evidence="6">
    <location>
        <begin position="448"/>
        <end position="468"/>
    </location>
</feature>
<accession>F4KP56</accession>
<feature type="transmembrane region" description="Helical" evidence="6">
    <location>
        <begin position="153"/>
        <end position="174"/>
    </location>
</feature>
<keyword evidence="5 6" id="KW-0472">Membrane</keyword>
<feature type="transmembrane region" description="Helical" evidence="6">
    <location>
        <begin position="270"/>
        <end position="293"/>
    </location>
</feature>
<feature type="transmembrane region" description="Helical" evidence="6">
    <location>
        <begin position="361"/>
        <end position="382"/>
    </location>
</feature>
<dbReference type="STRING" id="879243.Poras_1654"/>
<name>F4KP56_PORAD</name>
<comment type="subcellular location">
    <subcellularLocation>
        <location evidence="1">Cell membrane</location>
        <topology evidence="1">Multi-pass membrane protein</topology>
    </subcellularLocation>
</comment>
<dbReference type="Proteomes" id="UP000006545">
    <property type="component" value="Chromosome"/>
</dbReference>
<sequence length="515" mass="58219">MSSRIKSLFKDTVIYGATTMLSRFLGWALFPLYVYQLPSPADYGIVTNLYAWVALLLILLTYGMETGFFRFSREGDGRKVYANSLRTLGTSSLLFLILGLLFVKPIGAALGYADMLRPVAMLIVIVAIDAFTSIPFAYLRYTNQALRYGLIKIGYVLLTVALNLFFLLVCPWLQRVAPGAVDWWYEPGLGVEYIFLSNMIANIILLLVLIPYMKQARGGGRFDWGLLRRMLHYSLPMVLLGIAGNFNKMADKIIFPMLFEDQTFANTQLGIYSAGYKIAVVIVMFTQAFRFAYEPFIFQRGKEGELSADEEAAAEQERRITYAKAMHYYLLSAIFIYVAVMCYLDLLKVLISPAYYDGLRVVPYVMLGEVLFGIYYNLSLWYKLTDRTYWGGIISTAGCLLTVAIIVWGAPHWGFMACAYASVVSNLLLVLVSYFLGRKYYPVPYQLGATAGYFVVGAITVGLVLWIYGAIPAMWMRLLLSTVVLVALTGYIVWREHLVKAFAPILRRLRHKADR</sequence>
<evidence type="ECO:0000256" key="1">
    <source>
        <dbReference type="ARBA" id="ARBA00004651"/>
    </source>
</evidence>
<evidence type="ECO:0000256" key="4">
    <source>
        <dbReference type="ARBA" id="ARBA00022989"/>
    </source>
</evidence>
<feature type="transmembrane region" description="Helical" evidence="6">
    <location>
        <begin position="12"/>
        <end position="30"/>
    </location>
</feature>
<evidence type="ECO:0000256" key="5">
    <source>
        <dbReference type="ARBA" id="ARBA00023136"/>
    </source>
</evidence>
<keyword evidence="8" id="KW-1185">Reference proteome</keyword>
<evidence type="ECO:0000313" key="7">
    <source>
        <dbReference type="EMBL" id="AEE13585.1"/>
    </source>
</evidence>
<dbReference type="PANTHER" id="PTHR30250">
    <property type="entry name" value="PST FAMILY PREDICTED COLANIC ACID TRANSPORTER"/>
    <property type="match status" value="1"/>
</dbReference>
<protein>
    <submittedName>
        <fullName evidence="7">Polysaccharide biosynthesis protein</fullName>
    </submittedName>
</protein>
<dbReference type="EMBL" id="CP002689">
    <property type="protein sequence ID" value="AEE13585.1"/>
    <property type="molecule type" value="Genomic_DNA"/>
</dbReference>